<evidence type="ECO:0000256" key="3">
    <source>
        <dbReference type="ARBA" id="ARBA00006904"/>
    </source>
</evidence>
<dbReference type="Proteomes" id="UP000034081">
    <property type="component" value="Unassembled WGS sequence"/>
</dbReference>
<dbReference type="UniPathway" id="UPA00135">
    <property type="reaction ID" value="UER00197"/>
</dbReference>
<keyword evidence="6 15" id="KW-0032">Aminotransferase</keyword>
<dbReference type="PATRIC" id="fig|1618570.3.peg.1229"/>
<evidence type="ECO:0000256" key="11">
    <source>
        <dbReference type="ARBA" id="ARBA00031421"/>
    </source>
</evidence>
<organism evidence="15 16">
    <name type="scientific">Candidatus Woesebacteria bacterium GW2011_GWB1_38_8</name>
    <dbReference type="NCBI Taxonomy" id="1618570"/>
    <lineage>
        <taxon>Bacteria</taxon>
        <taxon>Candidatus Woeseibacteriota</taxon>
    </lineage>
</organism>
<dbReference type="STRING" id="1618570.UT08_C0017G0011"/>
<evidence type="ECO:0000259" key="14">
    <source>
        <dbReference type="Pfam" id="PF00266"/>
    </source>
</evidence>
<dbReference type="EMBL" id="LBVL01000017">
    <property type="protein sequence ID" value="KKQ84522.1"/>
    <property type="molecule type" value="Genomic_DNA"/>
</dbReference>
<reference evidence="15 16" key="1">
    <citation type="journal article" date="2015" name="Nature">
        <title>rRNA introns, odd ribosomes, and small enigmatic genomes across a large radiation of phyla.</title>
        <authorList>
            <person name="Brown C.T."/>
            <person name="Hug L.A."/>
            <person name="Thomas B.C."/>
            <person name="Sharon I."/>
            <person name="Castelle C.J."/>
            <person name="Singh A."/>
            <person name="Wilkins M.J."/>
            <person name="Williams K.H."/>
            <person name="Banfield J.F."/>
        </authorList>
    </citation>
    <scope>NUCLEOTIDE SEQUENCE [LARGE SCALE GENOMIC DNA]</scope>
</reference>
<dbReference type="GO" id="GO:0019265">
    <property type="term" value="P:glycine biosynthetic process, by transamination of glyoxylate"/>
    <property type="evidence" value="ECO:0007669"/>
    <property type="project" value="TreeGrafter"/>
</dbReference>
<dbReference type="GO" id="GO:0006564">
    <property type="term" value="P:L-serine biosynthetic process"/>
    <property type="evidence" value="ECO:0007669"/>
    <property type="project" value="UniProtKB-KW"/>
</dbReference>
<evidence type="ECO:0000256" key="9">
    <source>
        <dbReference type="ARBA" id="ARBA00022898"/>
    </source>
</evidence>
<comment type="catalytic activity">
    <reaction evidence="13">
        <text>O-phospho-L-serine + 2-oxoglutarate = 3-phosphooxypyruvate + L-glutamate</text>
        <dbReference type="Rhea" id="RHEA:14329"/>
        <dbReference type="ChEBI" id="CHEBI:16810"/>
        <dbReference type="ChEBI" id="CHEBI:18110"/>
        <dbReference type="ChEBI" id="CHEBI:29985"/>
        <dbReference type="ChEBI" id="CHEBI:57524"/>
        <dbReference type="EC" id="2.6.1.52"/>
    </reaction>
</comment>
<name>A0A0G0L0J1_9BACT</name>
<dbReference type="Gene3D" id="3.90.1150.10">
    <property type="entry name" value="Aspartate Aminotransferase, domain 1"/>
    <property type="match status" value="1"/>
</dbReference>
<feature type="domain" description="Aminotransferase class V" evidence="14">
    <location>
        <begin position="9"/>
        <end position="308"/>
    </location>
</feature>
<comment type="catalytic activity">
    <reaction evidence="12">
        <text>4-(phosphooxy)-L-threonine + 2-oxoglutarate = (R)-3-hydroxy-2-oxo-4-phosphooxybutanoate + L-glutamate</text>
        <dbReference type="Rhea" id="RHEA:16573"/>
        <dbReference type="ChEBI" id="CHEBI:16810"/>
        <dbReference type="ChEBI" id="CHEBI:29985"/>
        <dbReference type="ChEBI" id="CHEBI:58452"/>
        <dbReference type="ChEBI" id="CHEBI:58538"/>
        <dbReference type="EC" id="2.6.1.52"/>
    </reaction>
</comment>
<dbReference type="SUPFAM" id="SSF53383">
    <property type="entry name" value="PLP-dependent transferases"/>
    <property type="match status" value="1"/>
</dbReference>
<evidence type="ECO:0000256" key="13">
    <source>
        <dbReference type="ARBA" id="ARBA00049007"/>
    </source>
</evidence>
<sequence length="356" mass="40440">MHEALDENISSTSHRSSTFMDLFTATRKNLTELLGIPKQHKIYFLSSATECMERILQNCVKKYSLHFVNGAFSSLFYKTAVSLNKKAGLESVQLGESFDFSKFKLPKKTELVCFTHNETSSGVSLNLNNIKKQLPKNGDMLFSLDIVSSAPYVKVDFSLYDLVFFSVQKGFGLPPGLGVLIVSPKAFEKATYLYNKSKSIRSFHDFINLEKYAQLNQTPETPNVLLIYLFNEIVKDLIGYGIEKIRNETEIKSKLIYEYFGRSDYLSPFVKNVRARSKTVCVANTFGNSDLVVTGLKRYGLIIGSGYKDMKASQVRIANFPAHDLKDFEKLVESLELVCNKFKISEWKRIFQTGQE</sequence>
<dbReference type="GO" id="GO:0004760">
    <property type="term" value="F:L-serine-pyruvate transaminase activity"/>
    <property type="evidence" value="ECO:0007669"/>
    <property type="project" value="TreeGrafter"/>
</dbReference>
<comment type="similarity">
    <text evidence="3">Belongs to the class-V pyridoxal-phosphate-dependent aminotransferase family. SerC subfamily.</text>
</comment>
<comment type="pathway">
    <text evidence="2">Amino-acid biosynthesis; L-serine biosynthesis; L-serine from 3-phospho-D-glycerate: step 2/3.</text>
</comment>
<dbReference type="GO" id="GO:0004648">
    <property type="term" value="F:O-phospho-L-serine:2-oxoglutarate aminotransferase activity"/>
    <property type="evidence" value="ECO:0007669"/>
    <property type="project" value="UniProtKB-EC"/>
</dbReference>
<dbReference type="InterPro" id="IPR015421">
    <property type="entry name" value="PyrdxlP-dep_Trfase_major"/>
</dbReference>
<evidence type="ECO:0000256" key="6">
    <source>
        <dbReference type="ARBA" id="ARBA00022576"/>
    </source>
</evidence>
<evidence type="ECO:0000256" key="1">
    <source>
        <dbReference type="ARBA" id="ARBA00001933"/>
    </source>
</evidence>
<evidence type="ECO:0000256" key="10">
    <source>
        <dbReference type="ARBA" id="ARBA00023299"/>
    </source>
</evidence>
<evidence type="ECO:0000256" key="8">
    <source>
        <dbReference type="ARBA" id="ARBA00022679"/>
    </source>
</evidence>
<evidence type="ECO:0000256" key="12">
    <source>
        <dbReference type="ARBA" id="ARBA00047630"/>
    </source>
</evidence>
<dbReference type="Pfam" id="PF00266">
    <property type="entry name" value="Aminotran_5"/>
    <property type="match status" value="1"/>
</dbReference>
<dbReference type="PIRSF" id="PIRSF000525">
    <property type="entry name" value="SerC"/>
    <property type="match status" value="1"/>
</dbReference>
<comment type="cofactor">
    <cofactor evidence="1">
        <name>pyridoxal 5'-phosphate</name>
        <dbReference type="ChEBI" id="CHEBI:597326"/>
    </cofactor>
</comment>
<keyword evidence="5" id="KW-0963">Cytoplasm</keyword>
<keyword evidence="10" id="KW-0718">Serine biosynthesis</keyword>
<dbReference type="PANTHER" id="PTHR21152:SF40">
    <property type="entry name" value="ALANINE--GLYOXYLATE AMINOTRANSFERASE"/>
    <property type="match status" value="1"/>
</dbReference>
<dbReference type="Gene3D" id="3.40.640.10">
    <property type="entry name" value="Type I PLP-dependent aspartate aminotransferase-like (Major domain)"/>
    <property type="match status" value="1"/>
</dbReference>
<keyword evidence="8 15" id="KW-0808">Transferase</keyword>
<dbReference type="InterPro" id="IPR000192">
    <property type="entry name" value="Aminotrans_V_dom"/>
</dbReference>
<dbReference type="InterPro" id="IPR015422">
    <property type="entry name" value="PyrdxlP-dep_Trfase_small"/>
</dbReference>
<dbReference type="EC" id="2.6.1.52" evidence="4"/>
<keyword evidence="15" id="KW-0670">Pyruvate</keyword>
<keyword evidence="9" id="KW-0663">Pyridoxal phosphate</keyword>
<proteinExistence type="inferred from homology"/>
<dbReference type="InterPro" id="IPR015424">
    <property type="entry name" value="PyrdxlP-dep_Trfase"/>
</dbReference>
<evidence type="ECO:0000313" key="16">
    <source>
        <dbReference type="Proteomes" id="UP000034081"/>
    </source>
</evidence>
<comment type="caution">
    <text evidence="15">The sequence shown here is derived from an EMBL/GenBank/DDBJ whole genome shotgun (WGS) entry which is preliminary data.</text>
</comment>
<dbReference type="InterPro" id="IPR022278">
    <property type="entry name" value="Pser_aminoTfrase"/>
</dbReference>
<dbReference type="AlphaFoldDB" id="A0A0G0L0J1"/>
<evidence type="ECO:0000256" key="4">
    <source>
        <dbReference type="ARBA" id="ARBA00013030"/>
    </source>
</evidence>
<evidence type="ECO:0000313" key="15">
    <source>
        <dbReference type="EMBL" id="KKQ84522.1"/>
    </source>
</evidence>
<dbReference type="PANTHER" id="PTHR21152">
    <property type="entry name" value="AMINOTRANSFERASE CLASS V"/>
    <property type="match status" value="1"/>
</dbReference>
<evidence type="ECO:0000256" key="2">
    <source>
        <dbReference type="ARBA" id="ARBA00005099"/>
    </source>
</evidence>
<evidence type="ECO:0000256" key="7">
    <source>
        <dbReference type="ARBA" id="ARBA00022605"/>
    </source>
</evidence>
<evidence type="ECO:0000256" key="5">
    <source>
        <dbReference type="ARBA" id="ARBA00022490"/>
    </source>
</evidence>
<dbReference type="GO" id="GO:0008453">
    <property type="term" value="F:alanine-glyoxylate transaminase activity"/>
    <property type="evidence" value="ECO:0007669"/>
    <property type="project" value="TreeGrafter"/>
</dbReference>
<gene>
    <name evidence="15" type="ORF">UT08_C0017G0011</name>
</gene>
<accession>A0A0G0L0J1</accession>
<keyword evidence="7" id="KW-0028">Amino-acid biosynthesis</keyword>
<protein>
    <recommendedName>
        <fullName evidence="4">phosphoserine transaminase</fullName>
        <ecNumber evidence="4">2.6.1.52</ecNumber>
    </recommendedName>
    <alternativeName>
        <fullName evidence="11">Phosphohydroxythreonine aminotransferase</fullName>
    </alternativeName>
</protein>